<dbReference type="Proteomes" id="UP000448943">
    <property type="component" value="Unassembled WGS sequence"/>
</dbReference>
<organism evidence="2 3">
    <name type="scientific">Chengkuizengella marina</name>
    <dbReference type="NCBI Taxonomy" id="2507566"/>
    <lineage>
        <taxon>Bacteria</taxon>
        <taxon>Bacillati</taxon>
        <taxon>Bacillota</taxon>
        <taxon>Bacilli</taxon>
        <taxon>Bacillales</taxon>
        <taxon>Paenibacillaceae</taxon>
        <taxon>Chengkuizengella</taxon>
    </lineage>
</organism>
<feature type="transmembrane region" description="Helical" evidence="1">
    <location>
        <begin position="91"/>
        <end position="115"/>
    </location>
</feature>
<dbReference type="AlphaFoldDB" id="A0A6N9Q4F9"/>
<gene>
    <name evidence="2" type="ORF">ERL59_12080</name>
</gene>
<keyword evidence="1" id="KW-0472">Membrane</keyword>
<keyword evidence="3" id="KW-1185">Reference proteome</keyword>
<keyword evidence="1" id="KW-1133">Transmembrane helix</keyword>
<name>A0A6N9Q4F9_9BACL</name>
<keyword evidence="1" id="KW-0812">Transmembrane</keyword>
<comment type="caution">
    <text evidence="2">The sequence shown here is derived from an EMBL/GenBank/DDBJ whole genome shotgun (WGS) entry which is preliminary data.</text>
</comment>
<dbReference type="EMBL" id="SIJB01000027">
    <property type="protein sequence ID" value="NBI29697.1"/>
    <property type="molecule type" value="Genomic_DNA"/>
</dbReference>
<protein>
    <submittedName>
        <fullName evidence="2">Uncharacterized protein</fullName>
    </submittedName>
</protein>
<proteinExistence type="predicted"/>
<evidence type="ECO:0000313" key="2">
    <source>
        <dbReference type="EMBL" id="NBI29697.1"/>
    </source>
</evidence>
<dbReference type="RefSeq" id="WP_160646503.1">
    <property type="nucleotide sequence ID" value="NZ_SIJB01000027.1"/>
</dbReference>
<reference evidence="2 3" key="1">
    <citation type="submission" date="2019-01" db="EMBL/GenBank/DDBJ databases">
        <title>Chengkuizengella sp. nov., isolated from deep-sea sediment of East Pacific Ocean.</title>
        <authorList>
            <person name="Yang J."/>
            <person name="Lai Q."/>
            <person name="Shao Z."/>
        </authorList>
    </citation>
    <scope>NUCLEOTIDE SEQUENCE [LARGE SCALE GENOMIC DNA]</scope>
    <source>
        <strain evidence="2 3">YPA3-1-1</strain>
    </source>
</reference>
<accession>A0A6N9Q4F9</accession>
<dbReference type="OrthoDB" id="9865664at2"/>
<evidence type="ECO:0000313" key="3">
    <source>
        <dbReference type="Proteomes" id="UP000448943"/>
    </source>
</evidence>
<sequence length="122" mass="13948">MQPALVEMESTQKYSQIIDMLQISVIDLQTQREILLTPHQNVFYSLNDVEAKSLYNFTIESGESYRVVTDTEALPHHEIKLTIFHNLLGSLFSVLVSIGITLIVTALLVAISFIIKWRTRKK</sequence>
<evidence type="ECO:0000256" key="1">
    <source>
        <dbReference type="SAM" id="Phobius"/>
    </source>
</evidence>